<feature type="compositionally biased region" description="Low complexity" evidence="1">
    <location>
        <begin position="259"/>
        <end position="275"/>
    </location>
</feature>
<sequence>SRTRSPPALRPHLARRLRRPRHLDGPDVGEARALRRLFRGDRPRGRRRAGRKGAARVRLGRHRPPARGGRVAAHLARPRKGLDRVHPLFQQGQLARQAPVLDRGDEGRGGLQPLMPRESYDRARRLFHDSILTDTERDELHLEIYLYCSWLGDRLREIDALREAAMSSGESLEAEGGDGGHVEVGGDDGGGGREGGTGEEEEAEGEEEEEEEPLDGRGFTVKSLKKIMWRMSNAFRSVKEHARDRQMEEALAQAREEAGSSAEQAEAEAGSSTAQPSAAVPAVGSPDAAEQNPNGAPLLERRAASLSSSSLKLRPSFDGALLSNDERDALHIEIFGYLVHILREVRKVESVNAQAGCNRSKKVSRAGIGPTNLERATALVGSVLGLPVPNMPVRDSGQHRQHCFRDVRHAVERRNAADEVASREDPWGLANPLGLVAGFEASLALLATYRRVSGTVILPGKKHRNAACRKLARFAAAVRGMRRENKLTDDHISRLDELGFDWMDGARNTPAKTFEESLEDLRKFVAENGHCRPTPKKSGDKALCDFVAKCRKSWKNRNAHFMATRFKPLDDLGFQWKIVAKVIPPTKPKSFDKTFDDCFARLEAFRTRHGHTRVSAKTHGGDTNLFNFVRHLRANMAAINSRAAGEDERPSSARRRKLVRADPEKLLTPGRIERLDAIGFEWETGYVKSTKTWEDYFNDLLDYFSSHGTFDVPRLLRMEHETKGTSTLGHWVYRQREMYRKEAEGGKIPSPNLWDERRERLNGIGFNWAKGHAVFPPPCTGGAVASSKGLPLAREKSDYFGIELNTQETVLPVLGWGLLLYWLG</sequence>
<dbReference type="PANTHER" id="PTHR33418">
    <property type="entry name" value="HELICASE-ASSOCIATED"/>
    <property type="match status" value="1"/>
</dbReference>
<feature type="domain" description="Helicase-associated" evidence="2">
    <location>
        <begin position="592"/>
        <end position="680"/>
    </location>
</feature>
<dbReference type="Gene3D" id="6.10.140.530">
    <property type="match status" value="1"/>
</dbReference>
<dbReference type="Pfam" id="PF03457">
    <property type="entry name" value="HA"/>
    <property type="match status" value="3"/>
</dbReference>
<protein>
    <recommendedName>
        <fullName evidence="2">Helicase-associated domain-containing protein</fullName>
    </recommendedName>
</protein>
<feature type="region of interest" description="Disordered" evidence="1">
    <location>
        <begin position="640"/>
        <end position="660"/>
    </location>
</feature>
<feature type="compositionally biased region" description="Low complexity" evidence="1">
    <location>
        <begin position="1"/>
        <end position="11"/>
    </location>
</feature>
<name>K0RJW0_THAOC</name>
<feature type="region of interest" description="Disordered" evidence="1">
    <location>
        <begin position="1"/>
        <end position="70"/>
    </location>
</feature>
<feature type="region of interest" description="Disordered" evidence="1">
    <location>
        <begin position="238"/>
        <end position="295"/>
    </location>
</feature>
<feature type="compositionally biased region" description="Acidic residues" evidence="1">
    <location>
        <begin position="197"/>
        <end position="213"/>
    </location>
</feature>
<gene>
    <name evidence="3" type="ORF">THAOC_34323</name>
</gene>
<dbReference type="AlphaFoldDB" id="K0RJW0"/>
<feature type="domain" description="Helicase-associated" evidence="2">
    <location>
        <begin position="512"/>
        <end position="574"/>
    </location>
</feature>
<feature type="compositionally biased region" description="Basic and acidic residues" evidence="1">
    <location>
        <begin position="238"/>
        <end position="258"/>
    </location>
</feature>
<keyword evidence="4" id="KW-1185">Reference proteome</keyword>
<feature type="compositionally biased region" description="Basic residues" evidence="1">
    <location>
        <begin position="12"/>
        <end position="21"/>
    </location>
</feature>
<accession>K0RJW0</accession>
<feature type="region of interest" description="Disordered" evidence="1">
    <location>
        <begin position="169"/>
        <end position="218"/>
    </location>
</feature>
<dbReference type="InterPro" id="IPR005114">
    <property type="entry name" value="Helicase_assoc"/>
</dbReference>
<comment type="caution">
    <text evidence="3">The sequence shown here is derived from an EMBL/GenBank/DDBJ whole genome shotgun (WGS) entry which is preliminary data.</text>
</comment>
<dbReference type="PANTHER" id="PTHR33418:SF1">
    <property type="entry name" value="HELICASE-ASSOCIATED DOMAIN-CONTAINING PROTEIN"/>
    <property type="match status" value="1"/>
</dbReference>
<feature type="compositionally biased region" description="Basic and acidic residues" evidence="1">
    <location>
        <begin position="22"/>
        <end position="43"/>
    </location>
</feature>
<proteinExistence type="predicted"/>
<dbReference type="EMBL" id="AGNL01047426">
    <property type="protein sequence ID" value="EJK46987.1"/>
    <property type="molecule type" value="Genomic_DNA"/>
</dbReference>
<reference evidence="3 4" key="1">
    <citation type="journal article" date="2012" name="Genome Biol.">
        <title>Genome and low-iron response of an oceanic diatom adapted to chronic iron limitation.</title>
        <authorList>
            <person name="Lommer M."/>
            <person name="Specht M."/>
            <person name="Roy A.S."/>
            <person name="Kraemer L."/>
            <person name="Andreson R."/>
            <person name="Gutowska M.A."/>
            <person name="Wolf J."/>
            <person name="Bergner S.V."/>
            <person name="Schilhabel M.B."/>
            <person name="Klostermeier U.C."/>
            <person name="Beiko R.G."/>
            <person name="Rosenstiel P."/>
            <person name="Hippler M."/>
            <person name="Laroche J."/>
        </authorList>
    </citation>
    <scope>NUCLEOTIDE SEQUENCE [LARGE SCALE GENOMIC DNA]</scope>
    <source>
        <strain evidence="3 4">CCMP1005</strain>
    </source>
</reference>
<feature type="compositionally biased region" description="Basic residues" evidence="1">
    <location>
        <begin position="44"/>
        <end position="65"/>
    </location>
</feature>
<organism evidence="3 4">
    <name type="scientific">Thalassiosira oceanica</name>
    <name type="common">Marine diatom</name>
    <dbReference type="NCBI Taxonomy" id="159749"/>
    <lineage>
        <taxon>Eukaryota</taxon>
        <taxon>Sar</taxon>
        <taxon>Stramenopiles</taxon>
        <taxon>Ochrophyta</taxon>
        <taxon>Bacillariophyta</taxon>
        <taxon>Coscinodiscophyceae</taxon>
        <taxon>Thalassiosirophycidae</taxon>
        <taxon>Thalassiosirales</taxon>
        <taxon>Thalassiosiraceae</taxon>
        <taxon>Thalassiosira</taxon>
    </lineage>
</organism>
<evidence type="ECO:0000256" key="1">
    <source>
        <dbReference type="SAM" id="MobiDB-lite"/>
    </source>
</evidence>
<dbReference type="Proteomes" id="UP000266841">
    <property type="component" value="Unassembled WGS sequence"/>
</dbReference>
<feature type="domain" description="Helicase-associated" evidence="2">
    <location>
        <begin position="691"/>
        <end position="766"/>
    </location>
</feature>
<feature type="non-terminal residue" evidence="3">
    <location>
        <position position="1"/>
    </location>
</feature>
<evidence type="ECO:0000313" key="4">
    <source>
        <dbReference type="Proteomes" id="UP000266841"/>
    </source>
</evidence>
<evidence type="ECO:0000313" key="3">
    <source>
        <dbReference type="EMBL" id="EJK46987.1"/>
    </source>
</evidence>
<evidence type="ECO:0000259" key="2">
    <source>
        <dbReference type="Pfam" id="PF03457"/>
    </source>
</evidence>
<feature type="compositionally biased region" description="Gly residues" evidence="1">
    <location>
        <begin position="177"/>
        <end position="195"/>
    </location>
</feature>